<dbReference type="RefSeq" id="WP_353719045.1">
    <property type="nucleotide sequence ID" value="NZ_CP159289.1"/>
</dbReference>
<name>A0AAU8FGS5_9BACT</name>
<protein>
    <recommendedName>
        <fullName evidence="2">Lipoprotein</fullName>
    </recommendedName>
</protein>
<gene>
    <name evidence="1" type="ORF">ABV298_25965</name>
</gene>
<organism evidence="1">
    <name type="scientific">Dyadobacter sp. 676</name>
    <dbReference type="NCBI Taxonomy" id="3088362"/>
    <lineage>
        <taxon>Bacteria</taxon>
        <taxon>Pseudomonadati</taxon>
        <taxon>Bacteroidota</taxon>
        <taxon>Cytophagia</taxon>
        <taxon>Cytophagales</taxon>
        <taxon>Spirosomataceae</taxon>
        <taxon>Dyadobacter</taxon>
    </lineage>
</organism>
<dbReference type="PROSITE" id="PS51257">
    <property type="entry name" value="PROKAR_LIPOPROTEIN"/>
    <property type="match status" value="1"/>
</dbReference>
<proteinExistence type="predicted"/>
<dbReference type="EMBL" id="CP159289">
    <property type="protein sequence ID" value="XCH23721.1"/>
    <property type="molecule type" value="Genomic_DNA"/>
</dbReference>
<dbReference type="AlphaFoldDB" id="A0AAU8FGS5"/>
<evidence type="ECO:0008006" key="2">
    <source>
        <dbReference type="Google" id="ProtNLM"/>
    </source>
</evidence>
<evidence type="ECO:0000313" key="1">
    <source>
        <dbReference type="EMBL" id="XCH23721.1"/>
    </source>
</evidence>
<reference evidence="1" key="1">
    <citation type="submission" date="2024-06" db="EMBL/GenBank/DDBJ databases">
        <title>Sequencing and assembly of the genome of Dyadobacter sp. strain 676, a symbiont of Cyamopsis tetragonoloba.</title>
        <authorList>
            <person name="Guro P."/>
            <person name="Sazanova A."/>
            <person name="Kuznetsova I."/>
            <person name="Belimov A."/>
            <person name="Safronova V."/>
        </authorList>
    </citation>
    <scope>NUCLEOTIDE SEQUENCE</scope>
    <source>
        <strain evidence="1">676</strain>
    </source>
</reference>
<sequence>MNKTILYTFVSLALASCHALKDSPKYKLTDGVYKTVSDGRKTVVYVENKEDSVLVYALRPGWKALKPGGRPVKPEIYPRSGAGSEITESRYWKNTFDLDVLTIPFKYRPSTSSFQPQLSNHLNGALYVGYRNDTYELSYKSNPIGKVSQRVTHLGFSAGLATGIGVTPVNPWVTGNNINVEYDGFVWSKAICALMAVEKLNFGLALGVDHLFGSDRQYWIYQGKPYIGLTVGLNLN</sequence>
<accession>A0AAU8FGS5</accession>